<dbReference type="Proteomes" id="UP000326857">
    <property type="component" value="Unassembled WGS sequence"/>
</dbReference>
<protein>
    <submittedName>
        <fullName evidence="1">Uncharacterized protein</fullName>
    </submittedName>
</protein>
<name>A0A5E7Y4N3_9SPHN</name>
<sequence>MGRVSKRNLVSTEFHIKVEKVLADLETPG</sequence>
<evidence type="ECO:0000313" key="1">
    <source>
        <dbReference type="EMBL" id="VVT01244.1"/>
    </source>
</evidence>
<organism evidence="1 2">
    <name type="scientific">Sphingomonas aurantiaca</name>
    <dbReference type="NCBI Taxonomy" id="185949"/>
    <lineage>
        <taxon>Bacteria</taxon>
        <taxon>Pseudomonadati</taxon>
        <taxon>Pseudomonadota</taxon>
        <taxon>Alphaproteobacteria</taxon>
        <taxon>Sphingomonadales</taxon>
        <taxon>Sphingomonadaceae</taxon>
        <taxon>Sphingomonas</taxon>
    </lineage>
</organism>
<dbReference type="AlphaFoldDB" id="A0A5E7Y4N3"/>
<evidence type="ECO:0000313" key="2">
    <source>
        <dbReference type="Proteomes" id="UP000326857"/>
    </source>
</evidence>
<dbReference type="EMBL" id="CABVLI010000029">
    <property type="protein sequence ID" value="VVT01244.1"/>
    <property type="molecule type" value="Genomic_DNA"/>
</dbReference>
<gene>
    <name evidence="1" type="ORF">SPHINGO391_350185</name>
</gene>
<proteinExistence type="predicted"/>
<accession>A0A5E7Y4N3</accession>
<reference evidence="1 2" key="1">
    <citation type="submission" date="2019-09" db="EMBL/GenBank/DDBJ databases">
        <authorList>
            <person name="Dittami M. S."/>
        </authorList>
    </citation>
    <scope>NUCLEOTIDE SEQUENCE [LARGE SCALE GENOMIC DNA]</scope>
    <source>
        <strain evidence="1">SPHINGO391</strain>
    </source>
</reference>